<name>A0A5S4FP49_9ACTN</name>
<accession>A0A5S4FP49</accession>
<dbReference type="AlphaFoldDB" id="A0A5S4FP49"/>
<dbReference type="Proteomes" id="UP000309128">
    <property type="component" value="Unassembled WGS sequence"/>
</dbReference>
<evidence type="ECO:0000313" key="2">
    <source>
        <dbReference type="Proteomes" id="UP000309128"/>
    </source>
</evidence>
<protein>
    <recommendedName>
        <fullName evidence="3">Glycosyl transferase family 28 C-terminal domain-containing protein</fullName>
    </recommendedName>
</protein>
<sequence length="573" mass="62036">MSPTVAFFFKARHGFGHVRRTVLIADELRRLAPDSEIFLVGQVRSLLPLRGTPHRVISFPHMHRLPSDAMETALRDLLNNVIAEIRPDLIVEDTFPDRNHLFLPAAREVPKVLVLRKMSGIFFERMRRRGELSHYDRILVAQSWADFAMTGHSPDSLLLAEHSARFRFLGPVFHSPPPSEIAFVRRVYGRQPLVVVAAGAGGDTGNQGYVERLFTSMSAVAARFLDRAVPARFILVTGPYYDGVAPPALPNVTTVPYEPSLAALLHAAKVAVIRPGFNSLHEAVSGPARVVLVPGHNTAEDQWGDARRLSAADGIDVTHHNDVDGLETLVLAGLAAPPRVPSGTPRPAQGELAAALLEEAGRHSVPWTPGPQGRVFLLVGGLGTADRHATAEAALPGAARVGAHVSVFDPTLLDARPLEANPPGSAGPTQGTLLLLDAGPDIDVTPASLHARGVRVVFLPDRDDYDDQAGPHQDDWLRGHPPPGHGLLPVRLHHLRATESRPGEFPYRVERLRERSPLPAVYLDVSAIASSERLRVYLQDLAAWLAASGLTLSGLRDFVSRAATVRLMGGTTS</sequence>
<evidence type="ECO:0000313" key="1">
    <source>
        <dbReference type="EMBL" id="TMR21981.1"/>
    </source>
</evidence>
<gene>
    <name evidence="1" type="ORF">ETD86_13215</name>
</gene>
<proteinExistence type="predicted"/>
<dbReference type="OrthoDB" id="3294840at2"/>
<reference evidence="1 2" key="1">
    <citation type="submission" date="2019-05" db="EMBL/GenBank/DDBJ databases">
        <title>Draft genome sequence of Nonomuraea turkmeniaca DSM 43926.</title>
        <authorList>
            <person name="Saricaoglu S."/>
            <person name="Isik K."/>
        </authorList>
    </citation>
    <scope>NUCLEOTIDE SEQUENCE [LARGE SCALE GENOMIC DNA]</scope>
    <source>
        <strain evidence="1 2">DSM 43926</strain>
    </source>
</reference>
<dbReference type="EMBL" id="VCKY01000035">
    <property type="protein sequence ID" value="TMR21981.1"/>
    <property type="molecule type" value="Genomic_DNA"/>
</dbReference>
<comment type="caution">
    <text evidence="1">The sequence shown here is derived from an EMBL/GenBank/DDBJ whole genome shotgun (WGS) entry which is preliminary data.</text>
</comment>
<dbReference type="RefSeq" id="WP_138666429.1">
    <property type="nucleotide sequence ID" value="NZ_VCKY01000035.1"/>
</dbReference>
<keyword evidence="2" id="KW-1185">Reference proteome</keyword>
<evidence type="ECO:0008006" key="3">
    <source>
        <dbReference type="Google" id="ProtNLM"/>
    </source>
</evidence>
<dbReference type="SUPFAM" id="SSF53756">
    <property type="entry name" value="UDP-Glycosyltransferase/glycogen phosphorylase"/>
    <property type="match status" value="1"/>
</dbReference>
<organism evidence="1 2">
    <name type="scientific">Nonomuraea turkmeniaca</name>
    <dbReference type="NCBI Taxonomy" id="103838"/>
    <lineage>
        <taxon>Bacteria</taxon>
        <taxon>Bacillati</taxon>
        <taxon>Actinomycetota</taxon>
        <taxon>Actinomycetes</taxon>
        <taxon>Streptosporangiales</taxon>
        <taxon>Streptosporangiaceae</taxon>
        <taxon>Nonomuraea</taxon>
    </lineage>
</organism>
<dbReference type="Gene3D" id="3.40.50.2000">
    <property type="entry name" value="Glycogen Phosphorylase B"/>
    <property type="match status" value="1"/>
</dbReference>